<dbReference type="Pfam" id="PF13401">
    <property type="entry name" value="AAA_22"/>
    <property type="match status" value="1"/>
</dbReference>
<comment type="similarity">
    <text evidence="1 5">Belongs to the CDC6/cdc18 family.</text>
</comment>
<evidence type="ECO:0000313" key="7">
    <source>
        <dbReference type="EMBL" id="KXA95607.1"/>
    </source>
</evidence>
<feature type="binding site" evidence="5">
    <location>
        <position position="195"/>
    </location>
    <ligand>
        <name>ATP</name>
        <dbReference type="ChEBI" id="CHEBI:30616"/>
    </ligand>
</feature>
<dbReference type="InterPro" id="IPR050311">
    <property type="entry name" value="ORC1/CDC6"/>
</dbReference>
<evidence type="ECO:0000256" key="4">
    <source>
        <dbReference type="ARBA" id="ARBA00022840"/>
    </source>
</evidence>
<evidence type="ECO:0000259" key="6">
    <source>
        <dbReference type="SMART" id="SM00382"/>
    </source>
</evidence>
<dbReference type="Gene3D" id="1.10.8.60">
    <property type="match status" value="1"/>
</dbReference>
<dbReference type="CDD" id="cd00009">
    <property type="entry name" value="AAA"/>
    <property type="match status" value="1"/>
</dbReference>
<dbReference type="NCBIfam" id="TIGR02928">
    <property type="entry name" value="orc1/cdc6 family replication initiation protein"/>
    <property type="match status" value="1"/>
</dbReference>
<comment type="caution">
    <text evidence="7">The sequence shown here is derived from an EMBL/GenBank/DDBJ whole genome shotgun (WGS) entry which is preliminary data.</text>
</comment>
<sequence>MIRDARVLEERFIPKEIRHREGQLKAVRDNLKPVLEGREARDTFLYGPPGTGKTCMARYLLDELSKQSSRVKTGYVNCFENSSRFRVLYEVVSQIGSLLSVHRKGTPTDEVLEKLRDLVEENRCVLILDEVDKLRETDVLYSLARTSGIGLVLIANKETALWHVDSRIKSSLRLMESIEFPEYSRDELVDILQDRVKWGLMPDSAREEQLERIAMLAEGDARLAIDSLRIAAERSEQEGEEEIRNEFIEDAVSKAKEEIDSDTLEKLNEDQLTLYRILKEEGELEAGSLHEKYKEKVEDPVVKRTVRKYLEKLERLGLIETEGKGRWRKYSMKD</sequence>
<dbReference type="InterPro" id="IPR036388">
    <property type="entry name" value="WH-like_DNA-bd_sf"/>
</dbReference>
<dbReference type="GO" id="GO:0006260">
    <property type="term" value="P:DNA replication"/>
    <property type="evidence" value="ECO:0007669"/>
    <property type="project" value="UniProtKB-UniRule"/>
</dbReference>
<proteinExistence type="inferred from homology"/>
<dbReference type="HAMAP" id="MF_01407">
    <property type="entry name" value="ORC1_type_DNA_replic_protein"/>
    <property type="match status" value="1"/>
</dbReference>
<feature type="binding site" evidence="5">
    <location>
        <position position="183"/>
    </location>
    <ligand>
        <name>ATP</name>
        <dbReference type="ChEBI" id="CHEBI:30616"/>
    </ligand>
</feature>
<name>A0A133UN86_9EURY</name>
<keyword evidence="8" id="KW-1185">Reference proteome</keyword>
<reference evidence="7 8" key="1">
    <citation type="journal article" date="2016" name="Sci. Rep.">
        <title>Metabolic traits of an uncultured archaeal lineage -MSBL1- from brine pools of the Red Sea.</title>
        <authorList>
            <person name="Mwirichia R."/>
            <person name="Alam I."/>
            <person name="Rashid M."/>
            <person name="Vinu M."/>
            <person name="Ba-Alawi W."/>
            <person name="Anthony Kamau A."/>
            <person name="Kamanda Ngugi D."/>
            <person name="Goker M."/>
            <person name="Klenk H.P."/>
            <person name="Bajic V."/>
            <person name="Stingl U."/>
        </authorList>
    </citation>
    <scope>NUCLEOTIDE SEQUENCE [LARGE SCALE GENOMIC DNA]</scope>
    <source>
        <strain evidence="7">SCGC-AAA259I07</strain>
    </source>
</reference>
<keyword evidence="3 5" id="KW-0547">Nucleotide-binding</keyword>
<evidence type="ECO:0000256" key="5">
    <source>
        <dbReference type="HAMAP-Rule" id="MF_01407"/>
    </source>
</evidence>
<keyword evidence="4 5" id="KW-0067">ATP-binding</keyword>
<dbReference type="InterPro" id="IPR014277">
    <property type="entry name" value="Orc1/Cdc6_arc"/>
</dbReference>
<feature type="binding site" evidence="5">
    <location>
        <begin position="51"/>
        <end position="55"/>
    </location>
    <ligand>
        <name>ATP</name>
        <dbReference type="ChEBI" id="CHEBI:30616"/>
    </ligand>
</feature>
<dbReference type="Gene3D" id="1.10.10.10">
    <property type="entry name" value="Winged helix-like DNA-binding domain superfamily/Winged helix DNA-binding domain"/>
    <property type="match status" value="1"/>
</dbReference>
<accession>A0A133UN86</accession>
<dbReference type="PANTHER" id="PTHR10763">
    <property type="entry name" value="CELL DIVISION CONTROL PROTEIN 6-RELATED"/>
    <property type="match status" value="1"/>
</dbReference>
<dbReference type="SUPFAM" id="SSF46785">
    <property type="entry name" value="Winged helix' DNA-binding domain"/>
    <property type="match status" value="1"/>
</dbReference>
<organism evidence="7 8">
    <name type="scientific">candidate division MSBL1 archaeon SCGC-AAA259I07</name>
    <dbReference type="NCBI Taxonomy" id="1698266"/>
    <lineage>
        <taxon>Archaea</taxon>
        <taxon>Methanobacteriati</taxon>
        <taxon>Methanobacteriota</taxon>
        <taxon>candidate division MSBL1</taxon>
    </lineage>
</organism>
<feature type="domain" description="AAA+ ATPase" evidence="6">
    <location>
        <begin position="39"/>
        <end position="180"/>
    </location>
</feature>
<dbReference type="InterPro" id="IPR036390">
    <property type="entry name" value="WH_DNA-bd_sf"/>
</dbReference>
<protein>
    <recommendedName>
        <fullName evidence="5">ORC1-type DNA replication protein</fullName>
    </recommendedName>
</protein>
<dbReference type="Gene3D" id="3.40.50.300">
    <property type="entry name" value="P-loop containing nucleotide triphosphate hydrolases"/>
    <property type="match status" value="1"/>
</dbReference>
<dbReference type="InterPro" id="IPR027417">
    <property type="entry name" value="P-loop_NTPase"/>
</dbReference>
<evidence type="ECO:0000256" key="1">
    <source>
        <dbReference type="ARBA" id="ARBA00006184"/>
    </source>
</evidence>
<dbReference type="InterPro" id="IPR049945">
    <property type="entry name" value="AAA_22"/>
</dbReference>
<dbReference type="GO" id="GO:0005524">
    <property type="term" value="F:ATP binding"/>
    <property type="evidence" value="ECO:0007669"/>
    <property type="project" value="UniProtKB-UniRule"/>
</dbReference>
<dbReference type="PANTHER" id="PTHR10763:SF22">
    <property type="entry name" value="ORC1-TYPE DNA REPLICATION PROTEIN"/>
    <property type="match status" value="1"/>
</dbReference>
<dbReference type="Proteomes" id="UP000070155">
    <property type="component" value="Unassembled WGS sequence"/>
</dbReference>
<evidence type="ECO:0000256" key="3">
    <source>
        <dbReference type="ARBA" id="ARBA00022741"/>
    </source>
</evidence>
<evidence type="ECO:0000313" key="8">
    <source>
        <dbReference type="Proteomes" id="UP000070155"/>
    </source>
</evidence>
<dbReference type="SUPFAM" id="SSF52540">
    <property type="entry name" value="P-loop containing nucleoside triphosphate hydrolases"/>
    <property type="match status" value="1"/>
</dbReference>
<dbReference type="InterPro" id="IPR055237">
    <property type="entry name" value="Cdc6_lid"/>
</dbReference>
<keyword evidence="2 5" id="KW-0235">DNA replication</keyword>
<dbReference type="EMBL" id="LHXQ01000001">
    <property type="protein sequence ID" value="KXA95607.1"/>
    <property type="molecule type" value="Genomic_DNA"/>
</dbReference>
<evidence type="ECO:0000256" key="2">
    <source>
        <dbReference type="ARBA" id="ARBA00022705"/>
    </source>
</evidence>
<dbReference type="AlphaFoldDB" id="A0A133UN86"/>
<gene>
    <name evidence="7" type="ORF">AKJ36_00095</name>
</gene>
<dbReference type="Pfam" id="PF22703">
    <property type="entry name" value="Cdc6_lid"/>
    <property type="match status" value="1"/>
</dbReference>
<dbReference type="CDD" id="cd18139">
    <property type="entry name" value="HLD_clamp_RarA"/>
    <property type="match status" value="1"/>
</dbReference>
<dbReference type="InterPro" id="IPR003593">
    <property type="entry name" value="AAA+_ATPase"/>
</dbReference>
<comment type="function">
    <text evidence="5">Involved in regulation of DNA replication.</text>
</comment>
<dbReference type="GO" id="GO:0016887">
    <property type="term" value="F:ATP hydrolysis activity"/>
    <property type="evidence" value="ECO:0007669"/>
    <property type="project" value="InterPro"/>
</dbReference>
<dbReference type="SMART" id="SM00382">
    <property type="entry name" value="AAA"/>
    <property type="match status" value="1"/>
</dbReference>